<dbReference type="Proteomes" id="UP001174208">
    <property type="component" value="Unassembled WGS sequence"/>
</dbReference>
<gene>
    <name evidence="5" type="ORF">P5G50_04610</name>
</gene>
<dbReference type="InterPro" id="IPR001764">
    <property type="entry name" value="Glyco_hydro_3_N"/>
</dbReference>
<feature type="domain" description="Fibronectin type III-like" evidence="4">
    <location>
        <begin position="684"/>
        <end position="757"/>
    </location>
</feature>
<dbReference type="GO" id="GO:0016787">
    <property type="term" value="F:hydrolase activity"/>
    <property type="evidence" value="ECO:0007669"/>
    <property type="project" value="UniProtKB-KW"/>
</dbReference>
<dbReference type="SMART" id="SM01217">
    <property type="entry name" value="Fn3_like"/>
    <property type="match status" value="1"/>
</dbReference>
<organism evidence="5 6">
    <name type="scientific">Leifsonia williamsii</name>
    <dbReference type="NCBI Taxonomy" id="3035919"/>
    <lineage>
        <taxon>Bacteria</taxon>
        <taxon>Bacillati</taxon>
        <taxon>Actinomycetota</taxon>
        <taxon>Actinomycetes</taxon>
        <taxon>Micrococcales</taxon>
        <taxon>Microbacteriaceae</taxon>
        <taxon>Leifsonia</taxon>
    </lineage>
</organism>
<dbReference type="EMBL" id="JAROCF010000001">
    <property type="protein sequence ID" value="MDN4613728.1"/>
    <property type="molecule type" value="Genomic_DNA"/>
</dbReference>
<dbReference type="Pfam" id="PF14310">
    <property type="entry name" value="Fn3-like"/>
    <property type="match status" value="1"/>
</dbReference>
<accession>A0ABT8K8E7</accession>
<dbReference type="PANTHER" id="PTHR42715:SF10">
    <property type="entry name" value="BETA-GLUCOSIDASE"/>
    <property type="match status" value="1"/>
</dbReference>
<dbReference type="PANTHER" id="PTHR42715">
    <property type="entry name" value="BETA-GLUCOSIDASE"/>
    <property type="match status" value="1"/>
</dbReference>
<evidence type="ECO:0000313" key="6">
    <source>
        <dbReference type="Proteomes" id="UP001174208"/>
    </source>
</evidence>
<dbReference type="InterPro" id="IPR050288">
    <property type="entry name" value="Cellulose_deg_GH3"/>
</dbReference>
<dbReference type="Pfam" id="PF01915">
    <property type="entry name" value="Glyco_hydro_3_C"/>
    <property type="match status" value="1"/>
</dbReference>
<protein>
    <submittedName>
        <fullName evidence="5">Glycoside hydrolase family 3 C-terminal domain-containing protein</fullName>
    </submittedName>
</protein>
<dbReference type="Gene3D" id="3.40.50.1700">
    <property type="entry name" value="Glycoside hydrolase family 3 C-terminal domain"/>
    <property type="match status" value="2"/>
</dbReference>
<keyword evidence="6" id="KW-1185">Reference proteome</keyword>
<comment type="similarity">
    <text evidence="1">Belongs to the glycosyl hydrolase 3 family.</text>
</comment>
<sequence>MHVSHPRKGDRRAGPGAGSRTRSGVGWKRWIAPAAAVGLLVSALSAGPALAQSSAGQAAADRGKPVPAGCPWMDTSKSPEKRAQLLLAASTLDQKLRWLDEQAANNPTQTTFNGVTYPAQVPCTPTVAYADGPDYVRGPNGVTIFPAQLALASSWSTELATAKGKAQADEAFRAGRNGLLSPQITSARTVLDGRITDSFGEDSLLSGDLAAAQTTGIQDGNADEPVMSVLKHYVANEQELDRQTSSSNLDGRTLREVYDLAFQIAVSKGNPAGVMCSYNQVNGVYACENPILNNLLKAGGWSGYVVSDFGSVHSTAPSLNAGLDQELNRPIYYTPANIRAAIDNGSTSMAQVDSAASRVVTAYIKTGLFDHPLPATPAASVTNAANQKVAEQIAEQGSVLLKNDGGILPLTKKAKTVAVIGPTASKQATNGVSAATVCAIKNFGPPTACPNVVAPLDALTERAAKAGATVAFDNGADPAAAAAAAAKADVAVVFGYEIQGEGADRTSLSLDGNGDALIAAVAAANPNTVVVLETGSATDMPWLSAVKGVIQAWYPGEQGGTALARLIYGDANFSGKLPITFPKSLADTPTNTPAQYPGLVNGSPTRPAGDKSIRQVSYSEGLAVGYKWYESKGIEPLFPFGHGLSYSSFEYSKLQLAPAVINKANKSLKVSFTVKNTSSTAGSTTPQVYLTLPASTGEPGDRLVSFDTVTLKPGESKRLTVTIDPNAVDRPLSYYSTAANAWVTDPGTYGIAVGDSSKASLSATFTVNR</sequence>
<dbReference type="Gene3D" id="3.20.20.300">
    <property type="entry name" value="Glycoside hydrolase, family 3, N-terminal domain"/>
    <property type="match status" value="2"/>
</dbReference>
<dbReference type="Pfam" id="PF00933">
    <property type="entry name" value="Glyco_hydro_3"/>
    <property type="match status" value="1"/>
</dbReference>
<proteinExistence type="inferred from homology"/>
<dbReference type="InterPro" id="IPR036881">
    <property type="entry name" value="Glyco_hydro_3_C_sf"/>
</dbReference>
<keyword evidence="2 5" id="KW-0378">Hydrolase</keyword>
<feature type="compositionally biased region" description="Basic residues" evidence="3">
    <location>
        <begin position="1"/>
        <end position="10"/>
    </location>
</feature>
<dbReference type="InterPro" id="IPR017853">
    <property type="entry name" value="GH"/>
</dbReference>
<dbReference type="InterPro" id="IPR013783">
    <property type="entry name" value="Ig-like_fold"/>
</dbReference>
<dbReference type="SUPFAM" id="SSF52279">
    <property type="entry name" value="Beta-D-glucan exohydrolase, C-terminal domain"/>
    <property type="match status" value="1"/>
</dbReference>
<dbReference type="RefSeq" id="WP_301210117.1">
    <property type="nucleotide sequence ID" value="NZ_JAROCF010000001.1"/>
</dbReference>
<comment type="caution">
    <text evidence="5">The sequence shown here is derived from an EMBL/GenBank/DDBJ whole genome shotgun (WGS) entry which is preliminary data.</text>
</comment>
<dbReference type="InterPro" id="IPR036962">
    <property type="entry name" value="Glyco_hydro_3_N_sf"/>
</dbReference>
<evidence type="ECO:0000256" key="3">
    <source>
        <dbReference type="SAM" id="MobiDB-lite"/>
    </source>
</evidence>
<dbReference type="Gene3D" id="2.60.40.10">
    <property type="entry name" value="Immunoglobulins"/>
    <property type="match status" value="1"/>
</dbReference>
<dbReference type="PRINTS" id="PR00133">
    <property type="entry name" value="GLHYDRLASE3"/>
</dbReference>
<evidence type="ECO:0000256" key="1">
    <source>
        <dbReference type="ARBA" id="ARBA00005336"/>
    </source>
</evidence>
<evidence type="ECO:0000313" key="5">
    <source>
        <dbReference type="EMBL" id="MDN4613728.1"/>
    </source>
</evidence>
<evidence type="ECO:0000259" key="4">
    <source>
        <dbReference type="SMART" id="SM01217"/>
    </source>
</evidence>
<evidence type="ECO:0000256" key="2">
    <source>
        <dbReference type="ARBA" id="ARBA00022801"/>
    </source>
</evidence>
<dbReference type="InterPro" id="IPR002772">
    <property type="entry name" value="Glyco_hydro_3_C"/>
</dbReference>
<name>A0ABT8K8E7_9MICO</name>
<dbReference type="InterPro" id="IPR026891">
    <property type="entry name" value="Fn3-like"/>
</dbReference>
<feature type="region of interest" description="Disordered" evidence="3">
    <location>
        <begin position="1"/>
        <end position="24"/>
    </location>
</feature>
<dbReference type="SUPFAM" id="SSF51445">
    <property type="entry name" value="(Trans)glycosidases"/>
    <property type="match status" value="1"/>
</dbReference>
<reference evidence="5" key="1">
    <citation type="submission" date="2023-06" db="EMBL/GenBank/DDBJ databases">
        <title>MT1 and MT2 Draft Genomes of Novel Species.</title>
        <authorList>
            <person name="Venkateswaran K."/>
        </authorList>
    </citation>
    <scope>NUCLEOTIDE SEQUENCE</scope>
    <source>
        <strain evidence="5">F6_8S_P_1B</strain>
    </source>
</reference>